<evidence type="ECO:0000313" key="3">
    <source>
        <dbReference type="EMBL" id="QKR00435.1"/>
    </source>
</evidence>
<dbReference type="EMBL" id="CP049074">
    <property type="protein sequence ID" value="QKR00435.1"/>
    <property type="molecule type" value="Genomic_DNA"/>
</dbReference>
<dbReference type="GO" id="GO:0003824">
    <property type="term" value="F:catalytic activity"/>
    <property type="evidence" value="ECO:0007669"/>
    <property type="project" value="InterPro"/>
</dbReference>
<protein>
    <submittedName>
        <fullName evidence="3">Amidase</fullName>
    </submittedName>
</protein>
<dbReference type="RefSeq" id="WP_174631427.1">
    <property type="nucleotide sequence ID" value="NZ_CP049074.1"/>
</dbReference>
<proteinExistence type="predicted"/>
<dbReference type="InterPro" id="IPR036928">
    <property type="entry name" value="AS_sf"/>
</dbReference>
<dbReference type="PANTHER" id="PTHR11895">
    <property type="entry name" value="TRANSAMIDASE"/>
    <property type="match status" value="1"/>
</dbReference>
<evidence type="ECO:0000313" key="4">
    <source>
        <dbReference type="Proteomes" id="UP000509301"/>
    </source>
</evidence>
<dbReference type="PROSITE" id="PS00571">
    <property type="entry name" value="AMIDASES"/>
    <property type="match status" value="1"/>
</dbReference>
<reference evidence="3 4" key="1">
    <citation type="submission" date="2020-02" db="EMBL/GenBank/DDBJ databases">
        <title>Comparative genome analysis reveals the metabolism and evolution of the thermophilic archaeal genus Metallosphaera.</title>
        <authorList>
            <person name="Jiang C."/>
        </authorList>
    </citation>
    <scope>NUCLEOTIDE SEQUENCE [LARGE SCALE GENOMIC DNA]</scope>
    <source>
        <strain evidence="3 4">Ric-A</strain>
    </source>
</reference>
<evidence type="ECO:0000256" key="1">
    <source>
        <dbReference type="SAM" id="MobiDB-lite"/>
    </source>
</evidence>
<evidence type="ECO:0000259" key="2">
    <source>
        <dbReference type="Pfam" id="PF01425"/>
    </source>
</evidence>
<keyword evidence="4" id="KW-1185">Reference proteome</keyword>
<accession>A0A6N0NW48</accession>
<gene>
    <name evidence="3" type="ORF">GWK48_08665</name>
</gene>
<dbReference type="InterPro" id="IPR000120">
    <property type="entry name" value="Amidase"/>
</dbReference>
<dbReference type="Gene3D" id="3.90.1300.10">
    <property type="entry name" value="Amidase signature (AS) domain"/>
    <property type="match status" value="1"/>
</dbReference>
<feature type="region of interest" description="Disordered" evidence="1">
    <location>
        <begin position="89"/>
        <end position="110"/>
    </location>
</feature>
<dbReference type="GeneID" id="55642011"/>
<dbReference type="PANTHER" id="PTHR11895:SF67">
    <property type="entry name" value="AMIDASE DOMAIN-CONTAINING PROTEIN"/>
    <property type="match status" value="1"/>
</dbReference>
<dbReference type="AlphaFoldDB" id="A0A6N0NW48"/>
<dbReference type="KEGG" id="mten:GWK48_08665"/>
<feature type="domain" description="Amidase" evidence="2">
    <location>
        <begin position="20"/>
        <end position="379"/>
    </location>
</feature>
<dbReference type="Proteomes" id="UP000509301">
    <property type="component" value="Chromosome"/>
</dbReference>
<dbReference type="SUPFAM" id="SSF75304">
    <property type="entry name" value="Amidase signature (AS) enzymes"/>
    <property type="match status" value="1"/>
</dbReference>
<organism evidence="3 4">
    <name type="scientific">Metallosphaera tengchongensis</name>
    <dbReference type="NCBI Taxonomy" id="1532350"/>
    <lineage>
        <taxon>Archaea</taxon>
        <taxon>Thermoproteota</taxon>
        <taxon>Thermoprotei</taxon>
        <taxon>Sulfolobales</taxon>
        <taxon>Sulfolobaceae</taxon>
        <taxon>Metallosphaera</taxon>
    </lineage>
</organism>
<dbReference type="OrthoDB" id="7931at2157"/>
<name>A0A6N0NW48_9CREN</name>
<dbReference type="Pfam" id="PF01425">
    <property type="entry name" value="Amidase"/>
    <property type="match status" value="1"/>
</dbReference>
<dbReference type="InterPro" id="IPR020556">
    <property type="entry name" value="Amidase_CS"/>
</dbReference>
<sequence>MSLERLNSVYNAFITIQTRKEAVGPLSGLTFGVKDIIETKGIRTTAGSRLLEGYIPKSDAWIVRRILDLGGEILGKTNTHEFAIGATNTSSVAGPARNPRDPERISGGSSGGSAVAVALKMTDIGVGSDTGGSVRIPASLCGVIGFKPTYGIIPTQGVIPFSWSLDTLGFLTRDVETMWNTLNWVIPQENKKVLLSTSKTEIRVGLFLFDESQISRLMLEKVREFFPNFKELHLPLMERLGSEVRRTIASSEGSSYHLSNLNSRAELYFPDVRESLESGLRVRAVDYINALRVRRLILEEYVKAFEEVDVVVSPTTKITAPKISEVVGREKEYRSKLVANTELFNLVGAPSLSVPFMEVEGLPVGLMLSGMPFADGTVLDLARYILSSN</sequence>
<dbReference type="InterPro" id="IPR023631">
    <property type="entry name" value="Amidase_dom"/>
</dbReference>